<evidence type="ECO:0000256" key="1">
    <source>
        <dbReference type="ARBA" id="ARBA00022801"/>
    </source>
</evidence>
<dbReference type="GO" id="GO:0005737">
    <property type="term" value="C:cytoplasm"/>
    <property type="evidence" value="ECO:0007669"/>
    <property type="project" value="TreeGrafter"/>
</dbReference>
<dbReference type="EMBL" id="MGGR01000033">
    <property type="protein sequence ID" value="OGM32344.1"/>
    <property type="molecule type" value="Genomic_DNA"/>
</dbReference>
<organism evidence="3 4">
    <name type="scientific">Candidatus Woesebacteria bacterium RIFCSPHIGHO2_02_FULL_39_13</name>
    <dbReference type="NCBI Taxonomy" id="1802505"/>
    <lineage>
        <taxon>Bacteria</taxon>
        <taxon>Candidatus Woeseibacteriota</taxon>
    </lineage>
</organism>
<dbReference type="InterPro" id="IPR004547">
    <property type="entry name" value="Glucosamine6P_isomerase"/>
</dbReference>
<dbReference type="AlphaFoldDB" id="A0A1F7YYS9"/>
<evidence type="ECO:0000259" key="2">
    <source>
        <dbReference type="Pfam" id="PF01182"/>
    </source>
</evidence>
<feature type="domain" description="Glucosamine/galactosamine-6-phosphate isomerase" evidence="2">
    <location>
        <begin position="33"/>
        <end position="222"/>
    </location>
</feature>
<dbReference type="InterPro" id="IPR037171">
    <property type="entry name" value="NagB/RpiA_transferase-like"/>
</dbReference>
<dbReference type="CDD" id="cd01399">
    <property type="entry name" value="GlcN6P_deaminase"/>
    <property type="match status" value="1"/>
</dbReference>
<accession>A0A1F7YYS9</accession>
<evidence type="ECO:0000313" key="3">
    <source>
        <dbReference type="EMBL" id="OGM32344.1"/>
    </source>
</evidence>
<dbReference type="PANTHER" id="PTHR11280">
    <property type="entry name" value="GLUCOSAMINE-6-PHOSPHATE ISOMERASE"/>
    <property type="match status" value="1"/>
</dbReference>
<dbReference type="STRING" id="1802505.A3D01_04755"/>
<dbReference type="Pfam" id="PF01182">
    <property type="entry name" value="Glucosamine_iso"/>
    <property type="match status" value="1"/>
</dbReference>
<comment type="caution">
    <text evidence="3">The sequence shown here is derived from an EMBL/GenBank/DDBJ whole genome shotgun (WGS) entry which is preliminary data.</text>
</comment>
<dbReference type="PANTHER" id="PTHR11280:SF5">
    <property type="entry name" value="GLUCOSAMINE-6-PHOSPHATE ISOMERASE"/>
    <property type="match status" value="1"/>
</dbReference>
<sequence>MLPTPEEVDKYAGQIIVDQVDGKHDSVLTPATGSSPVGPYSFAIEAHKKGLDFSGVVTTNLDQYWGINRTHPLSYERVMKEILFDYINIPELQRHIPNSEAPDPYEEAARYERVLKETGTSDLVILGIGPKLTCHIAFNGPGSSLYSRTRLVENDQDTIEANARFCGGDKSQVPKYSITQGVANILEGRRIILIAKGFGKAQGIQRSLEGSIGPDAPASFLRLHPNVTFIIDQEAGSLLSTL</sequence>
<dbReference type="InterPro" id="IPR006148">
    <property type="entry name" value="Glc/Gal-6P_isomerase"/>
</dbReference>
<dbReference type="GO" id="GO:0019262">
    <property type="term" value="P:N-acetylneuraminate catabolic process"/>
    <property type="evidence" value="ECO:0007669"/>
    <property type="project" value="TreeGrafter"/>
</dbReference>
<dbReference type="Proteomes" id="UP000177169">
    <property type="component" value="Unassembled WGS sequence"/>
</dbReference>
<reference evidence="3 4" key="1">
    <citation type="journal article" date="2016" name="Nat. Commun.">
        <title>Thousands of microbial genomes shed light on interconnected biogeochemical processes in an aquifer system.</title>
        <authorList>
            <person name="Anantharaman K."/>
            <person name="Brown C.T."/>
            <person name="Hug L.A."/>
            <person name="Sharon I."/>
            <person name="Castelle C.J."/>
            <person name="Probst A.J."/>
            <person name="Thomas B.C."/>
            <person name="Singh A."/>
            <person name="Wilkins M.J."/>
            <person name="Karaoz U."/>
            <person name="Brodie E.L."/>
            <person name="Williams K.H."/>
            <person name="Hubbard S.S."/>
            <person name="Banfield J.F."/>
        </authorList>
    </citation>
    <scope>NUCLEOTIDE SEQUENCE [LARGE SCALE GENOMIC DNA]</scope>
</reference>
<protein>
    <recommendedName>
        <fullName evidence="2">Glucosamine/galactosamine-6-phosphate isomerase domain-containing protein</fullName>
    </recommendedName>
</protein>
<dbReference type="GO" id="GO:0006046">
    <property type="term" value="P:N-acetylglucosamine catabolic process"/>
    <property type="evidence" value="ECO:0007669"/>
    <property type="project" value="TreeGrafter"/>
</dbReference>
<dbReference type="GO" id="GO:0005975">
    <property type="term" value="P:carbohydrate metabolic process"/>
    <property type="evidence" value="ECO:0007669"/>
    <property type="project" value="InterPro"/>
</dbReference>
<keyword evidence="1" id="KW-0378">Hydrolase</keyword>
<dbReference type="GO" id="GO:0042802">
    <property type="term" value="F:identical protein binding"/>
    <property type="evidence" value="ECO:0007669"/>
    <property type="project" value="TreeGrafter"/>
</dbReference>
<dbReference type="GO" id="GO:0004342">
    <property type="term" value="F:glucosamine-6-phosphate deaminase activity"/>
    <property type="evidence" value="ECO:0007669"/>
    <property type="project" value="InterPro"/>
</dbReference>
<dbReference type="GO" id="GO:0006043">
    <property type="term" value="P:glucosamine catabolic process"/>
    <property type="evidence" value="ECO:0007669"/>
    <property type="project" value="TreeGrafter"/>
</dbReference>
<proteinExistence type="predicted"/>
<gene>
    <name evidence="3" type="ORF">A3D01_04755</name>
</gene>
<dbReference type="Gene3D" id="3.40.50.1360">
    <property type="match status" value="1"/>
</dbReference>
<dbReference type="SUPFAM" id="SSF100950">
    <property type="entry name" value="NagB/RpiA/CoA transferase-like"/>
    <property type="match status" value="1"/>
</dbReference>
<evidence type="ECO:0000313" key="4">
    <source>
        <dbReference type="Proteomes" id="UP000177169"/>
    </source>
</evidence>
<name>A0A1F7YYS9_9BACT</name>